<keyword evidence="2" id="KW-0813">Transport</keyword>
<dbReference type="Proteomes" id="UP000009139">
    <property type="component" value="Chromosome"/>
</dbReference>
<evidence type="ECO:0000313" key="7">
    <source>
        <dbReference type="Proteomes" id="UP000009139"/>
    </source>
</evidence>
<organism evidence="4 6">
    <name type="scientific">Pyrococcus abyssi (strain GE5 / Orsay)</name>
    <dbReference type="NCBI Taxonomy" id="272844"/>
    <lineage>
        <taxon>Archaea</taxon>
        <taxon>Methanobacteriati</taxon>
        <taxon>Methanobacteriota</taxon>
        <taxon>Thermococci</taxon>
        <taxon>Thermococcales</taxon>
        <taxon>Thermococcaceae</taxon>
        <taxon>Pyrococcus</taxon>
    </lineage>
</organism>
<name>Q9UZR1_PYRAB</name>
<dbReference type="AlphaFoldDB" id="Q9UZR1"/>
<keyword evidence="2" id="KW-0249">Electron transport</keyword>
<dbReference type="InterPro" id="IPR036249">
    <property type="entry name" value="Thioredoxin-like_sf"/>
</dbReference>
<reference evidence="4" key="2">
    <citation type="journal article" date="2000" name="J. Mol. Biol.">
        <title>Archaeal homologs of eukaryotic methylation guide small nucleolar RNAs: lessons from the Pyrococcus genomes.</title>
        <authorList>
            <person name="Gaspin C."/>
            <person name="Cavaille J."/>
            <person name="Erauso G."/>
        </authorList>
    </citation>
    <scope>NUCLEOTIDE SEQUENCE</scope>
    <source>
        <strain evidence="4">Orsay</strain>
    </source>
</reference>
<reference evidence="4 6" key="4">
    <citation type="journal article" date="2003" name="Mol. Microbiol.">
        <title>An integrated analysis of the genome of the hyperthermophilic archaeon Pyrococcus abyssi.</title>
        <authorList>
            <person name="Cohen G."/>
            <person name="Barbe V."/>
            <person name="Flament D."/>
            <person name="Galperin M."/>
            <person name="Heilig R."/>
            <person name="Ripp R."/>
            <person name="Lecompte O."/>
            <person name="Prieur D."/>
            <person name="Poch O."/>
            <person name="Quellerou J."/>
            <person name="Thierry J.C."/>
            <person name="Van der Oost J."/>
            <person name="Weissenbach J."/>
            <person name="Zivanovic Y."/>
            <person name="Forterre P."/>
        </authorList>
    </citation>
    <scope>NUCLEOTIDE SEQUENCE [LARGE SCALE GENOMIC DNA]</scope>
    <source>
        <strain evidence="6">GE5 / Orsay</strain>
        <strain evidence="4">Orsay</strain>
    </source>
</reference>
<accession>Q9UZR1</accession>
<evidence type="ECO:0000313" key="5">
    <source>
        <dbReference type="EMBL" id="CCE70496.1"/>
    </source>
</evidence>
<evidence type="ECO:0000256" key="1">
    <source>
        <dbReference type="ARBA" id="ARBA00007787"/>
    </source>
</evidence>
<proteinExistence type="inferred from homology"/>
<dbReference type="KEGG" id="pab:PAB1651"/>
<gene>
    <name evidence="4" type="ordered locus">PAB1651</name>
</gene>
<protein>
    <recommendedName>
        <fullName evidence="3">Thioredoxin-like fold domain-containing protein</fullName>
    </recommendedName>
</protein>
<evidence type="ECO:0000256" key="2">
    <source>
        <dbReference type="ARBA" id="ARBA00022982"/>
    </source>
</evidence>
<feature type="domain" description="Thioredoxin-like fold" evidence="3">
    <location>
        <begin position="54"/>
        <end position="137"/>
    </location>
</feature>
<dbReference type="OrthoDB" id="73564at2157"/>
<dbReference type="EMBL" id="AJ248286">
    <property type="protein sequence ID" value="CAB49995.1"/>
    <property type="molecule type" value="Genomic_DNA"/>
</dbReference>
<dbReference type="eggNOG" id="arCOG01975">
    <property type="taxonomic scope" value="Archaea"/>
</dbReference>
<dbReference type="InterPro" id="IPR012336">
    <property type="entry name" value="Thioredoxin-like_fold"/>
</dbReference>
<dbReference type="SUPFAM" id="SSF52833">
    <property type="entry name" value="Thioredoxin-like"/>
    <property type="match status" value="1"/>
</dbReference>
<evidence type="ECO:0000313" key="6">
    <source>
        <dbReference type="Proteomes" id="UP000000810"/>
    </source>
</evidence>
<evidence type="ECO:0000259" key="3">
    <source>
        <dbReference type="Pfam" id="PF13098"/>
    </source>
</evidence>
<dbReference type="PATRIC" id="fig|272844.11.peg.1140"/>
<dbReference type="EMBL" id="HE613800">
    <property type="protein sequence ID" value="CCE70496.1"/>
    <property type="molecule type" value="Genomic_DNA"/>
</dbReference>
<reference evidence="5 7" key="5">
    <citation type="journal article" date="2012" name="Curr. Microbiol.">
        <title>Re-annotation of two hyperthermophilic archaea Pyrococcus abyssi GE5 and Pyrococcus furiosus DSM 3638.</title>
        <authorList>
            <person name="Gao J."/>
            <person name="Wang J."/>
        </authorList>
    </citation>
    <scope>GENOME REANNOTATION</scope>
    <source>
        <strain evidence="5">GE5</strain>
        <strain evidence="7">GE5 / Orsay</strain>
    </source>
</reference>
<dbReference type="PIR" id="F75086">
    <property type="entry name" value="F75086"/>
</dbReference>
<dbReference type="RefSeq" id="WP_010868202.1">
    <property type="nucleotide sequence ID" value="NC_000868.1"/>
</dbReference>
<evidence type="ECO:0000313" key="4">
    <source>
        <dbReference type="EMBL" id="CAB49995.1"/>
    </source>
</evidence>
<dbReference type="Proteomes" id="UP000000810">
    <property type="component" value="Chromosome"/>
</dbReference>
<dbReference type="PROSITE" id="PS51257">
    <property type="entry name" value="PROKAR_LIPOPROTEIN"/>
    <property type="match status" value="1"/>
</dbReference>
<reference evidence="4" key="1">
    <citation type="submission" date="1999-07" db="EMBL/GenBank/DDBJ databases">
        <authorList>
            <person name="Genoscope"/>
        </authorList>
    </citation>
    <scope>NUCLEOTIDE SEQUENCE</scope>
    <source>
        <strain evidence="4">Orsay</strain>
    </source>
</reference>
<reference evidence="4" key="3">
    <citation type="journal article" date="2001" name="Genome Res.">
        <title>Genome evolution at the genus level: comparison of three complete genomes of hyperthermophilic archaea.</title>
        <authorList>
            <person name="Lecompte O."/>
            <person name="Ripp R."/>
            <person name="Puzos-Barbe V."/>
            <person name="Duprat S."/>
            <person name="Heilig R."/>
            <person name="Dietrich J."/>
            <person name="Thierry J.C."/>
            <person name="Poch O."/>
        </authorList>
    </citation>
    <scope>NUCLEOTIDE SEQUENCE</scope>
    <source>
        <strain evidence="4">Orsay</strain>
    </source>
</reference>
<comment type="similarity">
    <text evidence="1">Belongs to the glutaredoxin family.</text>
</comment>
<dbReference type="STRING" id="272844.PAB1651"/>
<dbReference type="Gene3D" id="3.40.30.10">
    <property type="entry name" value="Glutaredoxin"/>
    <property type="match status" value="1"/>
</dbReference>
<keyword evidence="6" id="KW-1185">Reference proteome</keyword>
<sequence length="183" mass="20668">MKKVAFILIIVLLAFSLGCLSSTSTPTTTQTSQPSPTTPSKTQAQDWLEGLDKSKFHFYVFGVNTCPHCRRMKELLPEYFGNKSLTFYEVRENKTAYEFYLKFMETLGVTGVPLIGIFYENKLYAVVEGEIDPRDIPKLVKAAMKENGVALIISRGQFLIPRNETKGIEAISNLTSWFKLGEH</sequence>
<dbReference type="Pfam" id="PF13098">
    <property type="entry name" value="Thioredoxin_2"/>
    <property type="match status" value="1"/>
</dbReference>
<dbReference type="HOGENOM" id="CLU_120800_0_0_2"/>